<dbReference type="Gene3D" id="3.80.10.10">
    <property type="entry name" value="Ribonuclease Inhibitor"/>
    <property type="match status" value="1"/>
</dbReference>
<evidence type="ECO:0000256" key="1">
    <source>
        <dbReference type="ARBA" id="ARBA00022614"/>
    </source>
</evidence>
<dbReference type="PANTHER" id="PTHR36766">
    <property type="entry name" value="PLANT BROAD-SPECTRUM MILDEW RESISTANCE PROTEIN RPW8"/>
    <property type="match status" value="1"/>
</dbReference>
<dbReference type="InterPro" id="IPR056789">
    <property type="entry name" value="LRR_R13L1-DRL21"/>
</dbReference>
<evidence type="ECO:0000313" key="4">
    <source>
        <dbReference type="EMBL" id="RVW16518.1"/>
    </source>
</evidence>
<dbReference type="Proteomes" id="UP000288805">
    <property type="component" value="Unassembled WGS sequence"/>
</dbReference>
<evidence type="ECO:0000313" key="5">
    <source>
        <dbReference type="Proteomes" id="UP000288805"/>
    </source>
</evidence>
<protein>
    <recommendedName>
        <fullName evidence="3">R13L1/DRL21-like LRR repeat region domain-containing protein</fullName>
    </recommendedName>
</protein>
<comment type="caution">
    <text evidence="4">The sequence shown here is derived from an EMBL/GenBank/DDBJ whole genome shotgun (WGS) entry which is preliminary data.</text>
</comment>
<evidence type="ECO:0000259" key="3">
    <source>
        <dbReference type="Pfam" id="PF25019"/>
    </source>
</evidence>
<dbReference type="Pfam" id="PF25019">
    <property type="entry name" value="LRR_R13L1-DRL21"/>
    <property type="match status" value="1"/>
</dbReference>
<accession>A0A438BZX5</accession>
<name>A0A438BZX5_VITVI</name>
<sequence length="72" mass="8149">MMFVDLPKLEALPRWLIQGLAASTLHHLRIRRCHKFKALPESLENLTSLQELRIVDCPQLSTLSEGCAASLH</sequence>
<keyword evidence="2" id="KW-0611">Plant defense</keyword>
<gene>
    <name evidence="4" type="ORF">CK203_069350</name>
</gene>
<keyword evidence="1" id="KW-0433">Leucine-rich repeat</keyword>
<reference evidence="4 5" key="1">
    <citation type="journal article" date="2018" name="PLoS Genet.">
        <title>Population sequencing reveals clonal diversity and ancestral inbreeding in the grapevine cultivar Chardonnay.</title>
        <authorList>
            <person name="Roach M.J."/>
            <person name="Johnson D.L."/>
            <person name="Bohlmann J."/>
            <person name="van Vuuren H.J."/>
            <person name="Jones S.J."/>
            <person name="Pretorius I.S."/>
            <person name="Schmidt S.A."/>
            <person name="Borneman A.R."/>
        </authorList>
    </citation>
    <scope>NUCLEOTIDE SEQUENCE [LARGE SCALE GENOMIC DNA]</scope>
    <source>
        <strain evidence="5">cv. Chardonnay</strain>
        <tissue evidence="4">Leaf</tissue>
    </source>
</reference>
<organism evidence="4 5">
    <name type="scientific">Vitis vinifera</name>
    <name type="common">Grape</name>
    <dbReference type="NCBI Taxonomy" id="29760"/>
    <lineage>
        <taxon>Eukaryota</taxon>
        <taxon>Viridiplantae</taxon>
        <taxon>Streptophyta</taxon>
        <taxon>Embryophyta</taxon>
        <taxon>Tracheophyta</taxon>
        <taxon>Spermatophyta</taxon>
        <taxon>Magnoliopsida</taxon>
        <taxon>eudicotyledons</taxon>
        <taxon>Gunneridae</taxon>
        <taxon>Pentapetalae</taxon>
        <taxon>rosids</taxon>
        <taxon>Vitales</taxon>
        <taxon>Vitaceae</taxon>
        <taxon>Viteae</taxon>
        <taxon>Vitis</taxon>
    </lineage>
</organism>
<dbReference type="AlphaFoldDB" id="A0A438BZX5"/>
<proteinExistence type="predicted"/>
<feature type="domain" description="R13L1/DRL21-like LRR repeat region" evidence="3">
    <location>
        <begin position="11"/>
        <end position="57"/>
    </location>
</feature>
<dbReference type="SUPFAM" id="SSF52047">
    <property type="entry name" value="RNI-like"/>
    <property type="match status" value="1"/>
</dbReference>
<dbReference type="PANTHER" id="PTHR36766:SF61">
    <property type="entry name" value="NB-ARC DOMAIN DISEASE RESISTANCE PROTEIN"/>
    <property type="match status" value="1"/>
</dbReference>
<dbReference type="EMBL" id="QGNW01002588">
    <property type="protein sequence ID" value="RVW16518.1"/>
    <property type="molecule type" value="Genomic_DNA"/>
</dbReference>
<dbReference type="GO" id="GO:0006952">
    <property type="term" value="P:defense response"/>
    <property type="evidence" value="ECO:0007669"/>
    <property type="project" value="UniProtKB-KW"/>
</dbReference>
<dbReference type="InterPro" id="IPR032675">
    <property type="entry name" value="LRR_dom_sf"/>
</dbReference>
<evidence type="ECO:0000256" key="2">
    <source>
        <dbReference type="ARBA" id="ARBA00022821"/>
    </source>
</evidence>